<dbReference type="Proteomes" id="UP001607302">
    <property type="component" value="Unassembled WGS sequence"/>
</dbReference>
<feature type="region of interest" description="Disordered" evidence="1">
    <location>
        <begin position="70"/>
        <end position="100"/>
    </location>
</feature>
<evidence type="ECO:0000256" key="1">
    <source>
        <dbReference type="SAM" id="MobiDB-lite"/>
    </source>
</evidence>
<sequence length="145" mass="16576">MSKTQNANDLKKLVGKVTKSGKIVMVLSGRHPGINSKEFEEFLKEEKIPSTFTTIKGFTPKYLLEGEQTRILPKELKQEKTERPEEEQKTNAPERLDESKISPYKILQKLSDSIYKIDTVHKKAESKMFHITKLPPAPVTPIEEP</sequence>
<proteinExistence type="predicted"/>
<gene>
    <name evidence="2" type="ORF">V1478_004276</name>
</gene>
<name>A0ABD2BHG9_VESSQ</name>
<dbReference type="AlphaFoldDB" id="A0ABD2BHG9"/>
<protein>
    <submittedName>
        <fullName evidence="2">Retrotransposable element Tf2 155 kDa protein type 1</fullName>
    </submittedName>
</protein>
<reference evidence="2 3" key="1">
    <citation type="journal article" date="2024" name="Ann. Entomol. Soc. Am.">
        <title>Genomic analyses of the southern and eastern yellowjacket wasps (Hymenoptera: Vespidae) reveal evolutionary signatures of social life.</title>
        <authorList>
            <person name="Catto M.A."/>
            <person name="Caine P.B."/>
            <person name="Orr S.E."/>
            <person name="Hunt B.G."/>
            <person name="Goodisman M.A.D."/>
        </authorList>
    </citation>
    <scope>NUCLEOTIDE SEQUENCE [LARGE SCALE GENOMIC DNA]</scope>
    <source>
        <strain evidence="2">233</strain>
        <tissue evidence="2">Head and thorax</tissue>
    </source>
</reference>
<keyword evidence="3" id="KW-1185">Reference proteome</keyword>
<dbReference type="EMBL" id="JAUDFV010000089">
    <property type="protein sequence ID" value="KAL2732206.1"/>
    <property type="molecule type" value="Genomic_DNA"/>
</dbReference>
<organism evidence="2 3">
    <name type="scientific">Vespula squamosa</name>
    <name type="common">Southern yellow jacket</name>
    <name type="synonym">Wasp</name>
    <dbReference type="NCBI Taxonomy" id="30214"/>
    <lineage>
        <taxon>Eukaryota</taxon>
        <taxon>Metazoa</taxon>
        <taxon>Ecdysozoa</taxon>
        <taxon>Arthropoda</taxon>
        <taxon>Hexapoda</taxon>
        <taxon>Insecta</taxon>
        <taxon>Pterygota</taxon>
        <taxon>Neoptera</taxon>
        <taxon>Endopterygota</taxon>
        <taxon>Hymenoptera</taxon>
        <taxon>Apocrita</taxon>
        <taxon>Aculeata</taxon>
        <taxon>Vespoidea</taxon>
        <taxon>Vespidae</taxon>
        <taxon>Vespinae</taxon>
        <taxon>Vespula</taxon>
    </lineage>
</organism>
<comment type="caution">
    <text evidence="2">The sequence shown here is derived from an EMBL/GenBank/DDBJ whole genome shotgun (WGS) entry which is preliminary data.</text>
</comment>
<evidence type="ECO:0000313" key="2">
    <source>
        <dbReference type="EMBL" id="KAL2732206.1"/>
    </source>
</evidence>
<evidence type="ECO:0000313" key="3">
    <source>
        <dbReference type="Proteomes" id="UP001607302"/>
    </source>
</evidence>
<accession>A0ABD2BHG9</accession>
<feature type="compositionally biased region" description="Basic and acidic residues" evidence="1">
    <location>
        <begin position="72"/>
        <end position="100"/>
    </location>
</feature>